<dbReference type="Pfam" id="PF04371">
    <property type="entry name" value="PAD_porph"/>
    <property type="match status" value="1"/>
</dbReference>
<dbReference type="AlphaFoldDB" id="A0A1Y6F5H5"/>
<dbReference type="GO" id="GO:0009446">
    <property type="term" value="P:putrescine biosynthetic process"/>
    <property type="evidence" value="ECO:0007669"/>
    <property type="project" value="InterPro"/>
</dbReference>
<protein>
    <submittedName>
        <fullName evidence="2">Agmatine deiminase</fullName>
    </submittedName>
</protein>
<sequence length="365" mass="40551">MAGQPLSAGFQCIPEWQQPGAVAALWPSRSDVWRQQAKPAQHALIELLLQAADTLPVVVGINLNEFALAEKRLPASFKLLPIPYNDAWMCDIAPFWRSISLSEQCQQRPEALLWQFDAWQGLYPDVSKDNRCAQTMATHLLTRWQRNSMIFEGGNFTTDGQGHALAISSSVIRKDMPLSKAERTLKQQLGLGRITWLPRGLSGDETQGHIDNIALFIDSETLLISGLPATNHPDFEYLQQVHAQLKELQNTQGKRYRIIELPAAQLLPVEAELFQGMSYRAGVVKRSAQHPVLASYVNLVNLGGRLLVPQFGICEDQQALQTLQRQLPGWVINGVDAREFVLAGGGPHCMTHIIPASVWASAQLE</sequence>
<keyword evidence="1" id="KW-0378">Hydrolase</keyword>
<evidence type="ECO:0000256" key="1">
    <source>
        <dbReference type="ARBA" id="ARBA00022801"/>
    </source>
</evidence>
<dbReference type="PANTHER" id="PTHR31377:SF0">
    <property type="entry name" value="AGMATINE DEIMINASE-RELATED"/>
    <property type="match status" value="1"/>
</dbReference>
<dbReference type="Proteomes" id="UP000194450">
    <property type="component" value="Unassembled WGS sequence"/>
</dbReference>
<proteinExistence type="predicted"/>
<dbReference type="InterPro" id="IPR007466">
    <property type="entry name" value="Peptidyl-Arg-deiminase_porph"/>
</dbReference>
<dbReference type="GO" id="GO:0004668">
    <property type="term" value="F:protein-arginine deiminase activity"/>
    <property type="evidence" value="ECO:0007669"/>
    <property type="project" value="InterPro"/>
</dbReference>
<name>A0A1Y6F5H5_9GAMM</name>
<dbReference type="OrthoDB" id="9808013at2"/>
<organism evidence="2 3">
    <name type="scientific">Pseudidiomarina planktonica</name>
    <dbReference type="NCBI Taxonomy" id="1323738"/>
    <lineage>
        <taxon>Bacteria</taxon>
        <taxon>Pseudomonadati</taxon>
        <taxon>Pseudomonadota</taxon>
        <taxon>Gammaproteobacteria</taxon>
        <taxon>Alteromonadales</taxon>
        <taxon>Idiomarinaceae</taxon>
        <taxon>Pseudidiomarina</taxon>
    </lineage>
</organism>
<dbReference type="SUPFAM" id="SSF55909">
    <property type="entry name" value="Pentein"/>
    <property type="match status" value="1"/>
</dbReference>
<reference evidence="3" key="1">
    <citation type="submission" date="2017-04" db="EMBL/GenBank/DDBJ databases">
        <authorList>
            <person name="Varghese N."/>
            <person name="Submissions S."/>
        </authorList>
    </citation>
    <scope>NUCLEOTIDE SEQUENCE [LARGE SCALE GENOMIC DNA]</scope>
</reference>
<accession>A0A1Y6F5H5</accession>
<gene>
    <name evidence="2" type="ORF">SAMN06297229_1636</name>
</gene>
<dbReference type="RefSeq" id="WP_086434677.1">
    <property type="nucleotide sequence ID" value="NZ_FXWH01000001.1"/>
</dbReference>
<evidence type="ECO:0000313" key="3">
    <source>
        <dbReference type="Proteomes" id="UP000194450"/>
    </source>
</evidence>
<dbReference type="EMBL" id="FXWH01000001">
    <property type="protein sequence ID" value="SMQ68570.1"/>
    <property type="molecule type" value="Genomic_DNA"/>
</dbReference>
<dbReference type="PANTHER" id="PTHR31377">
    <property type="entry name" value="AGMATINE DEIMINASE-RELATED"/>
    <property type="match status" value="1"/>
</dbReference>
<evidence type="ECO:0000313" key="2">
    <source>
        <dbReference type="EMBL" id="SMQ68570.1"/>
    </source>
</evidence>
<keyword evidence="3" id="KW-1185">Reference proteome</keyword>
<dbReference type="GO" id="GO:0047632">
    <property type="term" value="F:agmatine deiminase activity"/>
    <property type="evidence" value="ECO:0007669"/>
    <property type="project" value="TreeGrafter"/>
</dbReference>
<dbReference type="Gene3D" id="3.75.10.10">
    <property type="entry name" value="L-arginine/glycine Amidinotransferase, Chain A"/>
    <property type="match status" value="1"/>
</dbReference>